<dbReference type="Gene3D" id="2.60.40.1650">
    <property type="entry name" value="Porin MspA (Ig-like beta-sandwich domain)"/>
    <property type="match status" value="1"/>
</dbReference>
<keyword evidence="2" id="KW-1185">Reference proteome</keyword>
<organism evidence="1 2">
    <name type="scientific">Nocardia xishanensis</name>
    <dbReference type="NCBI Taxonomy" id="238964"/>
    <lineage>
        <taxon>Bacteria</taxon>
        <taxon>Bacillati</taxon>
        <taxon>Actinomycetota</taxon>
        <taxon>Actinomycetes</taxon>
        <taxon>Mycobacteriales</taxon>
        <taxon>Nocardiaceae</taxon>
        <taxon>Nocardia</taxon>
    </lineage>
</organism>
<dbReference type="RefSeq" id="WP_364818805.1">
    <property type="nucleotide sequence ID" value="NZ_JBFAYM010000001.1"/>
</dbReference>
<evidence type="ECO:0000313" key="1">
    <source>
        <dbReference type="EMBL" id="MFI2477483.1"/>
    </source>
</evidence>
<dbReference type="Pfam" id="PF09203">
    <property type="entry name" value="MspA"/>
    <property type="match status" value="1"/>
</dbReference>
<name>A0ABW7X8M1_9NOCA</name>
<sequence>MKFNSLRAVAGAPGNPADAPGDGRCGRVITRVAGVGFAAATAVGLFSTGAAHADVFVPLPDGTEHGPGVRIDRTAERAVVSSSMAANGAGRVVWVSGTITADVSVAPVIEKPGPYSTPENWPGTNNSSTHGASQVNTGYIIGCQVSIGDKAISAGLSGNVTTNGFSLSGSGGIQLGPGEIKLVQVGFKDVLAPGVYTLGYRDVEMEIQGCGGYAQARSYAVVEIVGDHYSKTTLYGAPFSIG</sequence>
<protein>
    <submittedName>
        <fullName evidence="1">MspA family porin</fullName>
    </submittedName>
</protein>
<dbReference type="InterPro" id="IPR015286">
    <property type="entry name" value="Porin_fam_mycobact-type"/>
</dbReference>
<dbReference type="Proteomes" id="UP001611415">
    <property type="component" value="Unassembled WGS sequence"/>
</dbReference>
<comment type="caution">
    <text evidence="1">The sequence shown here is derived from an EMBL/GenBank/DDBJ whole genome shotgun (WGS) entry which is preliminary data.</text>
</comment>
<accession>A0ABW7X8M1</accession>
<evidence type="ECO:0000313" key="2">
    <source>
        <dbReference type="Proteomes" id="UP001611415"/>
    </source>
</evidence>
<reference evidence="1 2" key="1">
    <citation type="submission" date="2024-10" db="EMBL/GenBank/DDBJ databases">
        <title>The Natural Products Discovery Center: Release of the First 8490 Sequenced Strains for Exploring Actinobacteria Biosynthetic Diversity.</title>
        <authorList>
            <person name="Kalkreuter E."/>
            <person name="Kautsar S.A."/>
            <person name="Yang D."/>
            <person name="Bader C.D."/>
            <person name="Teijaro C.N."/>
            <person name="Fluegel L."/>
            <person name="Davis C.M."/>
            <person name="Simpson J.R."/>
            <person name="Lauterbach L."/>
            <person name="Steele A.D."/>
            <person name="Gui C."/>
            <person name="Meng S."/>
            <person name="Li G."/>
            <person name="Viehrig K."/>
            <person name="Ye F."/>
            <person name="Su P."/>
            <person name="Kiefer A.F."/>
            <person name="Nichols A."/>
            <person name="Cepeda A.J."/>
            <person name="Yan W."/>
            <person name="Fan B."/>
            <person name="Jiang Y."/>
            <person name="Adhikari A."/>
            <person name="Zheng C.-J."/>
            <person name="Schuster L."/>
            <person name="Cowan T.M."/>
            <person name="Smanski M.J."/>
            <person name="Chevrette M.G."/>
            <person name="De Carvalho L.P.S."/>
            <person name="Shen B."/>
        </authorList>
    </citation>
    <scope>NUCLEOTIDE SEQUENCE [LARGE SCALE GENOMIC DNA]</scope>
    <source>
        <strain evidence="1 2">NPDC019275</strain>
    </source>
</reference>
<proteinExistence type="predicted"/>
<dbReference type="EMBL" id="JBIRYO010000025">
    <property type="protein sequence ID" value="MFI2477483.1"/>
    <property type="molecule type" value="Genomic_DNA"/>
</dbReference>
<gene>
    <name evidence="1" type="ORF">ACH49W_29260</name>
</gene>